<dbReference type="SMART" id="SM00870">
    <property type="entry name" value="Asparaginase"/>
    <property type="match status" value="1"/>
</dbReference>
<dbReference type="SFLD" id="SFLDS00057">
    <property type="entry name" value="Glutaminase/Asparaginase"/>
    <property type="match status" value="1"/>
</dbReference>
<dbReference type="Pfam" id="PF00710">
    <property type="entry name" value="Asparaginase"/>
    <property type="match status" value="1"/>
</dbReference>
<feature type="domain" description="L-asparaginase N-terminal" evidence="2">
    <location>
        <begin position="2"/>
        <end position="180"/>
    </location>
</feature>
<dbReference type="InterPro" id="IPR027475">
    <property type="entry name" value="Asparaginase/glutaminase_AS2"/>
</dbReference>
<dbReference type="SUPFAM" id="SSF53774">
    <property type="entry name" value="Glutaminase/Asparaginase"/>
    <property type="match status" value="1"/>
</dbReference>
<dbReference type="RefSeq" id="WP_394820596.1">
    <property type="nucleotide sequence ID" value="NZ_CP089984.1"/>
</dbReference>
<dbReference type="PROSITE" id="PS51732">
    <property type="entry name" value="ASN_GLN_ASE_3"/>
    <property type="match status" value="1"/>
</dbReference>
<sequence length="339" mass="35696">MLLLITGGTLLMRGKKVLEPNKAAARDLVAEVPALGRMARIDTRILFLMDSGDFQPENWVAIAREVHAALSSGKYAGIVVVHGTDTMAYTASALALLLGPVAHPVILTGSQRPLAELRTDARENLITATLAATMPVPEVGIAFASRILRGARSIKRDAWALEAFDSPNCPPLVTMGVGVDVGGHVRAHAGARKLSRFDPRIESRVLAVRVFPGLDPELLKGALRVGVRGLVLEAYGTGNLPHRGASLIPVLEEARERKVPVLVVSQCPRGTVDIGRYAGGADALAAGAISGGDMTVECALAKLMIGLGRYGAGERLARYLATDVVGEITSLGRRARASA</sequence>
<dbReference type="Pfam" id="PF17763">
    <property type="entry name" value="Asparaginase_C"/>
    <property type="match status" value="1"/>
</dbReference>
<evidence type="ECO:0000313" key="5">
    <source>
        <dbReference type="Proteomes" id="UP001370348"/>
    </source>
</evidence>
<feature type="active site" evidence="1">
    <location>
        <position position="84"/>
    </location>
</feature>
<dbReference type="InterPro" id="IPR027473">
    <property type="entry name" value="L-asparaginase_C"/>
</dbReference>
<proteinExistence type="predicted"/>
<protein>
    <submittedName>
        <fullName evidence="4">Asparaginase</fullName>
    </submittedName>
</protein>
<dbReference type="PIRSF" id="PIRSF001220">
    <property type="entry name" value="L-ASNase_gatD"/>
    <property type="match status" value="1"/>
</dbReference>
<dbReference type="Gene3D" id="3.40.50.40">
    <property type="match status" value="1"/>
</dbReference>
<dbReference type="Proteomes" id="UP001370348">
    <property type="component" value="Chromosome"/>
</dbReference>
<evidence type="ECO:0000259" key="3">
    <source>
        <dbReference type="Pfam" id="PF17763"/>
    </source>
</evidence>
<dbReference type="CDD" id="cd08963">
    <property type="entry name" value="L-asparaginase_I"/>
    <property type="match status" value="1"/>
</dbReference>
<dbReference type="PANTHER" id="PTHR11707:SF28">
    <property type="entry name" value="60 KDA LYSOPHOSPHOLIPASE"/>
    <property type="match status" value="1"/>
</dbReference>
<reference evidence="4 5" key="1">
    <citation type="submission" date="2021-12" db="EMBL/GenBank/DDBJ databases">
        <title>Discovery of the Pendulisporaceae a myxobacterial family with distinct sporulation behavior and unique specialized metabolism.</title>
        <authorList>
            <person name="Garcia R."/>
            <person name="Popoff A."/>
            <person name="Bader C.D."/>
            <person name="Loehr J."/>
            <person name="Walesch S."/>
            <person name="Walt C."/>
            <person name="Boldt J."/>
            <person name="Bunk B."/>
            <person name="Haeckl F.J.F.P.J."/>
            <person name="Gunesch A.P."/>
            <person name="Birkelbach J."/>
            <person name="Nuebel U."/>
            <person name="Pietschmann T."/>
            <person name="Bach T."/>
            <person name="Mueller R."/>
        </authorList>
    </citation>
    <scope>NUCLEOTIDE SEQUENCE [LARGE SCALE GENOMIC DNA]</scope>
    <source>
        <strain evidence="4 5">MSr11954</strain>
    </source>
</reference>
<dbReference type="PIRSF" id="PIRSF500176">
    <property type="entry name" value="L_ASNase"/>
    <property type="match status" value="1"/>
</dbReference>
<evidence type="ECO:0000313" key="4">
    <source>
        <dbReference type="EMBL" id="WXB10979.1"/>
    </source>
</evidence>
<dbReference type="InterPro" id="IPR037152">
    <property type="entry name" value="L-asparaginase_N_sf"/>
</dbReference>
<dbReference type="InterPro" id="IPR036152">
    <property type="entry name" value="Asp/glu_Ase-like_sf"/>
</dbReference>
<accession>A0ABZ2LMW8</accession>
<dbReference type="PROSITE" id="PS00917">
    <property type="entry name" value="ASN_GLN_ASE_2"/>
    <property type="match status" value="1"/>
</dbReference>
<dbReference type="PANTHER" id="PTHR11707">
    <property type="entry name" value="L-ASPARAGINASE"/>
    <property type="match status" value="1"/>
</dbReference>
<organism evidence="4 5">
    <name type="scientific">Pendulispora albinea</name>
    <dbReference type="NCBI Taxonomy" id="2741071"/>
    <lineage>
        <taxon>Bacteria</taxon>
        <taxon>Pseudomonadati</taxon>
        <taxon>Myxococcota</taxon>
        <taxon>Myxococcia</taxon>
        <taxon>Myxococcales</taxon>
        <taxon>Sorangiineae</taxon>
        <taxon>Pendulisporaceae</taxon>
        <taxon>Pendulispora</taxon>
    </lineage>
</organism>
<feature type="domain" description="Asparaginase/glutaminase C-terminal" evidence="3">
    <location>
        <begin position="204"/>
        <end position="318"/>
    </location>
</feature>
<gene>
    <name evidence="4" type="ORF">LZC94_24225</name>
</gene>
<dbReference type="InterPro" id="IPR041725">
    <property type="entry name" value="L-asparaginase_I"/>
</dbReference>
<dbReference type="InterPro" id="IPR006034">
    <property type="entry name" value="Asparaginase/glutaminase-like"/>
</dbReference>
<dbReference type="PRINTS" id="PR00139">
    <property type="entry name" value="ASNGLNASE"/>
</dbReference>
<dbReference type="Gene3D" id="3.40.50.1170">
    <property type="entry name" value="L-asparaginase, N-terminal domain"/>
    <property type="match status" value="1"/>
</dbReference>
<evidence type="ECO:0000259" key="2">
    <source>
        <dbReference type="Pfam" id="PF00710"/>
    </source>
</evidence>
<evidence type="ECO:0000256" key="1">
    <source>
        <dbReference type="PROSITE-ProRule" id="PRU10100"/>
    </source>
</evidence>
<dbReference type="EMBL" id="CP089984">
    <property type="protein sequence ID" value="WXB10979.1"/>
    <property type="molecule type" value="Genomic_DNA"/>
</dbReference>
<dbReference type="InterPro" id="IPR027474">
    <property type="entry name" value="L-asparaginase_N"/>
</dbReference>
<dbReference type="InterPro" id="IPR040919">
    <property type="entry name" value="Asparaginase_C"/>
</dbReference>
<name>A0ABZ2LMW8_9BACT</name>
<keyword evidence="5" id="KW-1185">Reference proteome</keyword>